<dbReference type="OrthoDB" id="39659at2759"/>
<dbReference type="STRING" id="763406.A0A1E3NPI8"/>
<name>A0A1E3NPI8_9ASCO</name>
<evidence type="ECO:0008006" key="5">
    <source>
        <dbReference type="Google" id="ProtNLM"/>
    </source>
</evidence>
<sequence>MSATGTGTGTLSDTRELEEEYDGPDGVDGLAGLVELVLRAVQNAFIYGYRVRFLHSVAYQLATAKPQKGLLELLGKVWKSVRLGVDHGKVLAIFAIVYRSMLLLAKRLRASSKQGHSQLSNHFVAGFVGGVLVYGGLLQRAVRRRRTKGDPPTLVGTLLAMNEGILSQITMYTMSRLIIAGGKDLARVVVDTKNRHSSNNGSRSRSRDKDIAAIASVSWVLTCGLVWGGIMVYYQRDRRLGRDSGPDPDKRLLYLPRALQVSLEFIYGGVRHAWREAFDYNSR</sequence>
<evidence type="ECO:0000313" key="4">
    <source>
        <dbReference type="Proteomes" id="UP000094455"/>
    </source>
</evidence>
<organism evidence="3 4">
    <name type="scientific">Pichia membranifaciens NRRL Y-2026</name>
    <dbReference type="NCBI Taxonomy" id="763406"/>
    <lineage>
        <taxon>Eukaryota</taxon>
        <taxon>Fungi</taxon>
        <taxon>Dikarya</taxon>
        <taxon>Ascomycota</taxon>
        <taxon>Saccharomycotina</taxon>
        <taxon>Pichiomycetes</taxon>
        <taxon>Pichiales</taxon>
        <taxon>Pichiaceae</taxon>
        <taxon>Pichia</taxon>
    </lineage>
</organism>
<feature type="transmembrane region" description="Helical" evidence="2">
    <location>
        <begin position="211"/>
        <end position="234"/>
    </location>
</feature>
<feature type="compositionally biased region" description="Polar residues" evidence="1">
    <location>
        <begin position="1"/>
        <end position="12"/>
    </location>
</feature>
<dbReference type="EMBL" id="KV454002">
    <property type="protein sequence ID" value="ODQ48024.1"/>
    <property type="molecule type" value="Genomic_DNA"/>
</dbReference>
<evidence type="ECO:0000313" key="3">
    <source>
        <dbReference type="EMBL" id="ODQ48024.1"/>
    </source>
</evidence>
<dbReference type="Proteomes" id="UP000094455">
    <property type="component" value="Unassembled WGS sequence"/>
</dbReference>
<dbReference type="RefSeq" id="XP_019019137.1">
    <property type="nucleotide sequence ID" value="XM_019159903.1"/>
</dbReference>
<dbReference type="InterPro" id="IPR019531">
    <property type="entry name" value="Pmp4"/>
</dbReference>
<protein>
    <recommendedName>
        <fullName evidence="5">Peroxisomal membrane protein 4</fullName>
    </recommendedName>
</protein>
<feature type="transmembrane region" description="Helical" evidence="2">
    <location>
        <begin position="120"/>
        <end position="138"/>
    </location>
</feature>
<reference evidence="3 4" key="1">
    <citation type="journal article" date="2016" name="Proc. Natl. Acad. Sci. U.S.A.">
        <title>Comparative genomics of biotechnologically important yeasts.</title>
        <authorList>
            <person name="Riley R."/>
            <person name="Haridas S."/>
            <person name="Wolfe K.H."/>
            <person name="Lopes M.R."/>
            <person name="Hittinger C.T."/>
            <person name="Goeker M."/>
            <person name="Salamov A.A."/>
            <person name="Wisecaver J.H."/>
            <person name="Long T.M."/>
            <person name="Calvey C.H."/>
            <person name="Aerts A.L."/>
            <person name="Barry K.W."/>
            <person name="Choi C."/>
            <person name="Clum A."/>
            <person name="Coughlan A.Y."/>
            <person name="Deshpande S."/>
            <person name="Douglass A.P."/>
            <person name="Hanson S.J."/>
            <person name="Klenk H.-P."/>
            <person name="LaButti K.M."/>
            <person name="Lapidus A."/>
            <person name="Lindquist E.A."/>
            <person name="Lipzen A.M."/>
            <person name="Meier-Kolthoff J.P."/>
            <person name="Ohm R.A."/>
            <person name="Otillar R.P."/>
            <person name="Pangilinan J.L."/>
            <person name="Peng Y."/>
            <person name="Rokas A."/>
            <person name="Rosa C.A."/>
            <person name="Scheuner C."/>
            <person name="Sibirny A.A."/>
            <person name="Slot J.C."/>
            <person name="Stielow J.B."/>
            <person name="Sun H."/>
            <person name="Kurtzman C.P."/>
            <person name="Blackwell M."/>
            <person name="Grigoriev I.V."/>
            <person name="Jeffries T.W."/>
        </authorList>
    </citation>
    <scope>NUCLEOTIDE SEQUENCE [LARGE SCALE GENOMIC DNA]</scope>
    <source>
        <strain evidence="3 4">NRRL Y-2026</strain>
    </source>
</reference>
<proteinExistence type="predicted"/>
<keyword evidence="2" id="KW-0812">Transmembrane</keyword>
<dbReference type="GeneID" id="30176590"/>
<keyword evidence="4" id="KW-1185">Reference proteome</keyword>
<dbReference type="PANTHER" id="PTHR15460:SF3">
    <property type="entry name" value="PEROXISOMAL MEMBRANE PROTEIN 4"/>
    <property type="match status" value="1"/>
</dbReference>
<keyword evidence="2" id="KW-1133">Transmembrane helix</keyword>
<dbReference type="AlphaFoldDB" id="A0A1E3NPI8"/>
<accession>A0A1E3NPI8</accession>
<evidence type="ECO:0000256" key="2">
    <source>
        <dbReference type="SAM" id="Phobius"/>
    </source>
</evidence>
<dbReference type="GO" id="GO:0005778">
    <property type="term" value="C:peroxisomal membrane"/>
    <property type="evidence" value="ECO:0007669"/>
    <property type="project" value="TreeGrafter"/>
</dbReference>
<gene>
    <name evidence="3" type="ORF">PICMEDRAFT_122543</name>
</gene>
<keyword evidence="2" id="KW-0472">Membrane</keyword>
<dbReference type="PANTHER" id="PTHR15460">
    <property type="entry name" value="PEROXISOMAL MEMBRANE PROTEIN 4"/>
    <property type="match status" value="1"/>
</dbReference>
<feature type="region of interest" description="Disordered" evidence="1">
    <location>
        <begin position="1"/>
        <end position="23"/>
    </location>
</feature>
<evidence type="ECO:0000256" key="1">
    <source>
        <dbReference type="SAM" id="MobiDB-lite"/>
    </source>
</evidence>